<dbReference type="EMBL" id="UYYF01004493">
    <property type="protein sequence ID" value="VDN04734.1"/>
    <property type="molecule type" value="Genomic_DNA"/>
</dbReference>
<evidence type="ECO:0000256" key="3">
    <source>
        <dbReference type="ARBA" id="ARBA00022723"/>
    </source>
</evidence>
<dbReference type="InterPro" id="IPR039333">
    <property type="entry name" value="PYM1"/>
</dbReference>
<keyword evidence="11" id="KW-1185">Reference proteome</keyword>
<keyword evidence="5" id="KW-0862">Zinc</keyword>
<dbReference type="GO" id="GO:0003723">
    <property type="term" value="F:RNA binding"/>
    <property type="evidence" value="ECO:0007669"/>
    <property type="project" value="TreeGrafter"/>
</dbReference>
<reference evidence="10 11" key="2">
    <citation type="submission" date="2018-11" db="EMBL/GenBank/DDBJ databases">
        <authorList>
            <consortium name="Pathogen Informatics"/>
        </authorList>
    </citation>
    <scope>NUCLEOTIDE SEQUENCE [LARGE SCALE GENOMIC DNA]</scope>
</reference>
<keyword evidence="3" id="KW-0479">Metal-binding</keyword>
<feature type="compositionally biased region" description="Basic and acidic residues" evidence="7">
    <location>
        <begin position="189"/>
        <end position="199"/>
    </location>
</feature>
<feature type="region of interest" description="Disordered" evidence="7">
    <location>
        <begin position="162"/>
        <end position="265"/>
    </location>
</feature>
<protein>
    <recommendedName>
        <fullName evidence="2">Partner of Y14 and mago</fullName>
    </recommendedName>
</protein>
<dbReference type="GO" id="GO:0035145">
    <property type="term" value="C:exon-exon junction complex"/>
    <property type="evidence" value="ECO:0007669"/>
    <property type="project" value="TreeGrafter"/>
</dbReference>
<keyword evidence="6" id="KW-0175">Coiled coil</keyword>
<evidence type="ECO:0000256" key="6">
    <source>
        <dbReference type="SAM" id="Coils"/>
    </source>
</evidence>
<dbReference type="SUPFAM" id="SSF101931">
    <property type="entry name" value="Pym (Within the bgcn gene intron protein, WIBG), N-terminal domain"/>
    <property type="match status" value="1"/>
</dbReference>
<dbReference type="AlphaFoldDB" id="A0A0N5D318"/>
<dbReference type="Gene3D" id="3.30.40.10">
    <property type="entry name" value="Zinc/RING finger domain, C3HC4 (zinc finger)"/>
    <property type="match status" value="1"/>
</dbReference>
<dbReference type="SMART" id="SM00249">
    <property type="entry name" value="PHD"/>
    <property type="match status" value="1"/>
</dbReference>
<evidence type="ECO:0000313" key="11">
    <source>
        <dbReference type="Proteomes" id="UP000276776"/>
    </source>
</evidence>
<reference evidence="12" key="1">
    <citation type="submission" date="2017-02" db="UniProtKB">
        <authorList>
            <consortium name="WormBaseParasite"/>
        </authorList>
    </citation>
    <scope>IDENTIFICATION</scope>
</reference>
<feature type="compositionally biased region" description="Basic and acidic residues" evidence="7">
    <location>
        <begin position="162"/>
        <end position="180"/>
    </location>
</feature>
<dbReference type="InterPro" id="IPR011011">
    <property type="entry name" value="Znf_FYVE_PHD"/>
</dbReference>
<gene>
    <name evidence="10" type="ORF">TCLT_LOCUS7292</name>
</gene>
<proteinExistence type="inferred from homology"/>
<dbReference type="GO" id="GO:0005737">
    <property type="term" value="C:cytoplasm"/>
    <property type="evidence" value="ECO:0007669"/>
    <property type="project" value="TreeGrafter"/>
</dbReference>
<comment type="similarity">
    <text evidence="1">Belongs to the pym family.</text>
</comment>
<accession>A0A0N5D318</accession>
<evidence type="ECO:0000256" key="7">
    <source>
        <dbReference type="SAM" id="MobiDB-lite"/>
    </source>
</evidence>
<evidence type="ECO:0000313" key="12">
    <source>
        <dbReference type="WBParaSite" id="TCLT_0000730301-mRNA-1"/>
    </source>
</evidence>
<evidence type="ECO:0000313" key="10">
    <source>
        <dbReference type="EMBL" id="VDN04734.1"/>
    </source>
</evidence>
<dbReference type="InterPro" id="IPR001965">
    <property type="entry name" value="Znf_PHD"/>
</dbReference>
<dbReference type="OrthoDB" id="5411773at2759"/>
<evidence type="ECO:0000256" key="2">
    <source>
        <dbReference type="ARBA" id="ARBA00018898"/>
    </source>
</evidence>
<keyword evidence="4" id="KW-0863">Zinc-finger</keyword>
<evidence type="ECO:0000256" key="4">
    <source>
        <dbReference type="ARBA" id="ARBA00022771"/>
    </source>
</evidence>
<organism evidence="12">
    <name type="scientific">Thelazia callipaeda</name>
    <name type="common">Oriental eyeworm</name>
    <name type="synonym">Parasitic nematode</name>
    <dbReference type="NCBI Taxonomy" id="103827"/>
    <lineage>
        <taxon>Eukaryota</taxon>
        <taxon>Metazoa</taxon>
        <taxon>Ecdysozoa</taxon>
        <taxon>Nematoda</taxon>
        <taxon>Chromadorea</taxon>
        <taxon>Rhabditida</taxon>
        <taxon>Spirurina</taxon>
        <taxon>Spiruromorpha</taxon>
        <taxon>Thelazioidea</taxon>
        <taxon>Thelaziidae</taxon>
        <taxon>Thelazia</taxon>
    </lineage>
</organism>
<dbReference type="GO" id="GO:1903259">
    <property type="term" value="P:exon-exon junction complex disassembly"/>
    <property type="evidence" value="ECO:0007669"/>
    <property type="project" value="InterPro"/>
</dbReference>
<dbReference type="WBParaSite" id="TCLT_0000730301-mRNA-1">
    <property type="protein sequence ID" value="TCLT_0000730301-mRNA-1"/>
    <property type="gene ID" value="TCLT_0000730301"/>
</dbReference>
<dbReference type="GO" id="GO:0008270">
    <property type="term" value="F:zinc ion binding"/>
    <property type="evidence" value="ECO:0007669"/>
    <property type="project" value="UniProtKB-KW"/>
</dbReference>
<feature type="domain" description="WIBG Mago-binding" evidence="9">
    <location>
        <begin position="344"/>
        <end position="370"/>
    </location>
</feature>
<feature type="coiled-coil region" evidence="6">
    <location>
        <begin position="422"/>
        <end position="485"/>
    </location>
</feature>
<dbReference type="STRING" id="103827.A0A0N5D318"/>
<dbReference type="CDD" id="cd15505">
    <property type="entry name" value="PHD_ING"/>
    <property type="match status" value="1"/>
</dbReference>
<evidence type="ECO:0000259" key="9">
    <source>
        <dbReference type="SMART" id="SM01273"/>
    </source>
</evidence>
<name>A0A0N5D318_THECL</name>
<dbReference type="PANTHER" id="PTHR22959:SF0">
    <property type="entry name" value="PARTNER OF Y14 AND MAGO"/>
    <property type="match status" value="1"/>
</dbReference>
<feature type="compositionally biased region" description="Basic residues" evidence="7">
    <location>
        <begin position="240"/>
        <end position="256"/>
    </location>
</feature>
<evidence type="ECO:0000256" key="1">
    <source>
        <dbReference type="ARBA" id="ARBA00009394"/>
    </source>
</evidence>
<dbReference type="InterPro" id="IPR015362">
    <property type="entry name" value="WIBG_mago-bd"/>
</dbReference>
<evidence type="ECO:0000256" key="5">
    <source>
        <dbReference type="ARBA" id="ARBA00022833"/>
    </source>
</evidence>
<dbReference type="InterPro" id="IPR036348">
    <property type="entry name" value="WIBG_N_sf"/>
</dbReference>
<dbReference type="InterPro" id="IPR013083">
    <property type="entry name" value="Znf_RING/FYVE/PHD"/>
</dbReference>
<dbReference type="Proteomes" id="UP000276776">
    <property type="component" value="Unassembled WGS sequence"/>
</dbReference>
<feature type="domain" description="Zinc finger PHD-type" evidence="8">
    <location>
        <begin position="276"/>
        <end position="315"/>
    </location>
</feature>
<dbReference type="SUPFAM" id="SSF57903">
    <property type="entry name" value="FYVE/PHD zinc finger"/>
    <property type="match status" value="1"/>
</dbReference>
<evidence type="ECO:0000259" key="8">
    <source>
        <dbReference type="SMART" id="SM00249"/>
    </source>
</evidence>
<dbReference type="PANTHER" id="PTHR22959">
    <property type="entry name" value="PYM PROTEIN"/>
    <property type="match status" value="1"/>
</dbReference>
<sequence>MFSLCYRYCNAVNAILRFDTLGLLNPESIVLQLIVDHNLVIPLKLTHSLAMDELQPSTSTERPDSRSVRDLVKRLSEAVNAVKKPLQKMTELNVTYQTVMRGVSSTQAFLREKMMEMNREQIDEVFDQLESELRMAQHLAFWKARIMYDVNIELRNLIGSQDKSEQKKNEPDVPVKESQTKHQAPVTKENPRRVERETRSQSILKAKSKDAPSSPLLPEQTTSGRRKKVKATETNEGRASQKKRGAGRPRLPRKTRQSNSAAVGTEAKNKEDLEIYCLCRQASFGDMILCDNKLCKEWFHFPCVQIRQKPRGRCVVISIAGEQICTVMLAKDFVGDVRVKTKTGETFIVASQRADGTWRKARKVKDGYIPQEEQPKFESRGQQMNSKTVYPAGWSPSEELKEPTQKLPTAAALKPNAPITPIEHISKRISNLNRKLRDIEILQNKIESKELENPEKTQLEKIARKDAILKEIDRLTIEMDKLRLLL</sequence>
<dbReference type="SMART" id="SM01273">
    <property type="entry name" value="Mago-bind"/>
    <property type="match status" value="1"/>
</dbReference>
<dbReference type="Pfam" id="PF09282">
    <property type="entry name" value="Mago-bind"/>
    <property type="match status" value="1"/>
</dbReference>